<dbReference type="InterPro" id="IPR001223">
    <property type="entry name" value="Glyco_hydro18_cat"/>
</dbReference>
<evidence type="ECO:0000313" key="5">
    <source>
        <dbReference type="EMBL" id="KAL3102292.1"/>
    </source>
</evidence>
<feature type="coiled-coil region" evidence="1">
    <location>
        <begin position="1006"/>
        <end position="1033"/>
    </location>
</feature>
<name>A0ABD2KH95_HETSC</name>
<keyword evidence="3" id="KW-0732">Signal</keyword>
<accession>A0ABD2KH95</accession>
<organism evidence="5 6">
    <name type="scientific">Heterodera schachtii</name>
    <name type="common">Sugarbeet cyst nematode worm</name>
    <name type="synonym">Tylenchus schachtii</name>
    <dbReference type="NCBI Taxonomy" id="97005"/>
    <lineage>
        <taxon>Eukaryota</taxon>
        <taxon>Metazoa</taxon>
        <taxon>Ecdysozoa</taxon>
        <taxon>Nematoda</taxon>
        <taxon>Chromadorea</taxon>
        <taxon>Rhabditida</taxon>
        <taxon>Tylenchina</taxon>
        <taxon>Tylenchomorpha</taxon>
        <taxon>Tylenchoidea</taxon>
        <taxon>Heteroderidae</taxon>
        <taxon>Heteroderinae</taxon>
        <taxon>Heterodera</taxon>
    </lineage>
</organism>
<feature type="chain" id="PRO_5044824803" description="GH18 domain-containing protein" evidence="3">
    <location>
        <begin position="19"/>
        <end position="1254"/>
    </location>
</feature>
<dbReference type="EMBL" id="JBICCN010000026">
    <property type="protein sequence ID" value="KAL3102292.1"/>
    <property type="molecule type" value="Genomic_DNA"/>
</dbReference>
<dbReference type="SUPFAM" id="SSF51445">
    <property type="entry name" value="(Trans)glycosidases"/>
    <property type="match status" value="3"/>
</dbReference>
<evidence type="ECO:0000259" key="4">
    <source>
        <dbReference type="PROSITE" id="PS51910"/>
    </source>
</evidence>
<comment type="caution">
    <text evidence="5">The sequence shown here is derived from an EMBL/GenBank/DDBJ whole genome shotgun (WGS) entry which is preliminary data.</text>
</comment>
<evidence type="ECO:0000256" key="2">
    <source>
        <dbReference type="SAM" id="MobiDB-lite"/>
    </source>
</evidence>
<evidence type="ECO:0000313" key="6">
    <source>
        <dbReference type="Proteomes" id="UP001620645"/>
    </source>
</evidence>
<feature type="signal peptide" evidence="3">
    <location>
        <begin position="1"/>
        <end position="18"/>
    </location>
</feature>
<proteinExistence type="predicted"/>
<gene>
    <name evidence="5" type="ORF">niasHS_003701</name>
</gene>
<dbReference type="Proteomes" id="UP001620645">
    <property type="component" value="Unassembled WGS sequence"/>
</dbReference>
<dbReference type="Pfam" id="PF00704">
    <property type="entry name" value="Glyco_hydro_18"/>
    <property type="match status" value="3"/>
</dbReference>
<keyword evidence="1" id="KW-0175">Coiled coil</keyword>
<protein>
    <recommendedName>
        <fullName evidence="4">GH18 domain-containing protein</fullName>
    </recommendedName>
</protein>
<dbReference type="InterPro" id="IPR050314">
    <property type="entry name" value="Glycosyl_Hydrlase_18"/>
</dbReference>
<feature type="region of interest" description="Disordered" evidence="2">
    <location>
        <begin position="623"/>
        <end position="656"/>
    </location>
</feature>
<dbReference type="AlphaFoldDB" id="A0ABD2KH95"/>
<dbReference type="SMART" id="SM00636">
    <property type="entry name" value="Glyco_18"/>
    <property type="match status" value="1"/>
</dbReference>
<evidence type="ECO:0000256" key="1">
    <source>
        <dbReference type="SAM" id="Coils"/>
    </source>
</evidence>
<reference evidence="5 6" key="1">
    <citation type="submission" date="2024-10" db="EMBL/GenBank/DDBJ databases">
        <authorList>
            <person name="Kim D."/>
        </authorList>
    </citation>
    <scope>NUCLEOTIDE SEQUENCE [LARGE SCALE GENOMIC DNA]</scope>
    <source>
        <strain evidence="5">Taebaek</strain>
    </source>
</reference>
<dbReference type="PANTHER" id="PTHR11177">
    <property type="entry name" value="CHITINASE"/>
    <property type="match status" value="1"/>
</dbReference>
<sequence>MFFLPILFSLIYFSFSAAEPKKLRKFAAKEVKFGDENVDKFHSGKCSFFCFFVPLEIQIDQTVDLSFSHELSCSDIVYGFAVVDDRRIQLPTQKDLIPSSSFGNFRLITGLQQLRNGPQILLGIKKFDSEILLSVGFEYFVETLAEEVKKDAKMAKKKKLDTILSISSHWIRFVWRRMAKLNANFDTFYLWADETKSVEQPSPLQAVPVDPLYHSPRVPRGDGFAESAERLAAAGVSRRKIVIGLNAWTRSYKLSMTAENTEEQTERKTEETTGEKKGGETKGTNGKQTDKRNGQMTFQEFCALRGKMEMNYENASETVTYGEDKVDKEWYSNNEPNHASLLHKLNWVRDRQFGGIGLYSIQADDPEGMCSLGKFPLHRSLAKHFKCQMGSRREAKAIDSDGKMPCMRLCLVDLDREVTGQVHFAQFGPDWCSHLVLASAKMNGILLPMPTKGLERAVKMYDEWEQNHKPFLVISFTGTAEQWHLATLGLARFPLIEQIRAVANSFDADGIDINCSNGGPDSPIFVANFGKFLSEIRRKIRHKKIFLTIAPSSFGDNLNYDFEILDRSVDYFIAVGYRFHRHNNPHTGHHSPMFGSHELLTQPQMTIEGMTEDLLHGHIPAEKVPLGEKGGKVPLGEKGGKVPLGEKGGKVPLGEKGGKAMAMRFAEDLSEDAQQNGERNWESHRIGEPAAMAYGTVRNRALAQGVVTQTELCDILKDHRVHSRFVSDLAVPYLVNKDNEFIAFDNKRSIQIKTVWVSLNGFAGIALHGVELDNANGTCPQGEPFPILRKIVETQICTKCSTDNATVPSEGDFTVRSDSAHVTPVPFVSSKEQFIAEVISDYGKQLEKEDTEGGGTDRRSNLSADDLSYELANLSAVSSPQNQKTEGQSEKCRFIGQFSLNCAHNLSTNIATDDLLKTEICDSLLVFDHFELTSDGTVKVTEKAQKWMPKMGGENGTEGKKRKLWAEVNCSMGTEEWEKLLKENRHKMVEALADFIAKRNLAGIVLNCDRQQNEKVRKEFAELLDELRAKRKSEWEKCEGIGLALRLPLHRVVLSEAYDVKKLNQHAVTLLLGTGIAFSKQKARLLNPLYSVGIAQQTETQTQNGTFSAWVSEGLNAAQVVMEVPAFGLLQRRETDEQTEPKRIGRAEICKFQQKEGSIGRTQYDALCSYWNTGDEWVSSENGETAKYKVHWAIARQLGGVLLRSLDDDDPKNACRRGAFPLLNALHEARCKPKKKHDHFVAMRDLMGMHMSRG</sequence>
<dbReference type="InterPro" id="IPR029070">
    <property type="entry name" value="Chitinase_insertion_sf"/>
</dbReference>
<dbReference type="PANTHER" id="PTHR11177:SF400">
    <property type="entry name" value="ENDOCHITINASE-RELATED"/>
    <property type="match status" value="1"/>
</dbReference>
<feature type="region of interest" description="Disordered" evidence="2">
    <location>
        <begin position="257"/>
        <end position="295"/>
    </location>
</feature>
<dbReference type="InterPro" id="IPR011583">
    <property type="entry name" value="Chitinase_II/V-like_cat"/>
</dbReference>
<evidence type="ECO:0000256" key="3">
    <source>
        <dbReference type="SAM" id="SignalP"/>
    </source>
</evidence>
<dbReference type="Gene3D" id="3.20.20.80">
    <property type="entry name" value="Glycosidases"/>
    <property type="match status" value="4"/>
</dbReference>
<feature type="compositionally biased region" description="Basic and acidic residues" evidence="2">
    <location>
        <begin position="264"/>
        <end position="280"/>
    </location>
</feature>
<dbReference type="PROSITE" id="PS51910">
    <property type="entry name" value="GH18_2"/>
    <property type="match status" value="1"/>
</dbReference>
<keyword evidence="6" id="KW-1185">Reference proteome</keyword>
<dbReference type="Gene3D" id="3.10.50.10">
    <property type="match status" value="3"/>
</dbReference>
<feature type="domain" description="GH18" evidence="4">
    <location>
        <begin position="406"/>
        <end position="798"/>
    </location>
</feature>
<dbReference type="InterPro" id="IPR017853">
    <property type="entry name" value="GH"/>
</dbReference>